<dbReference type="Proteomes" id="UP000479000">
    <property type="component" value="Unassembled WGS sequence"/>
</dbReference>
<proteinExistence type="predicted"/>
<accession>A0A6H5HCL3</accession>
<evidence type="ECO:0000313" key="1">
    <source>
        <dbReference type="EMBL" id="CAB0013521.1"/>
    </source>
</evidence>
<name>A0A6H5HCL3_9HEMI</name>
<organism evidence="1 2">
    <name type="scientific">Nesidiocoris tenuis</name>
    <dbReference type="NCBI Taxonomy" id="355587"/>
    <lineage>
        <taxon>Eukaryota</taxon>
        <taxon>Metazoa</taxon>
        <taxon>Ecdysozoa</taxon>
        <taxon>Arthropoda</taxon>
        <taxon>Hexapoda</taxon>
        <taxon>Insecta</taxon>
        <taxon>Pterygota</taxon>
        <taxon>Neoptera</taxon>
        <taxon>Paraneoptera</taxon>
        <taxon>Hemiptera</taxon>
        <taxon>Heteroptera</taxon>
        <taxon>Panheteroptera</taxon>
        <taxon>Cimicomorpha</taxon>
        <taxon>Miridae</taxon>
        <taxon>Dicyphina</taxon>
        <taxon>Nesidiocoris</taxon>
    </lineage>
</organism>
<evidence type="ECO:0000313" key="2">
    <source>
        <dbReference type="Proteomes" id="UP000479000"/>
    </source>
</evidence>
<dbReference type="AlphaFoldDB" id="A0A6H5HCL3"/>
<dbReference type="EMBL" id="CADCXU010026814">
    <property type="protein sequence ID" value="CAB0013521.1"/>
    <property type="molecule type" value="Genomic_DNA"/>
</dbReference>
<keyword evidence="2" id="KW-1185">Reference proteome</keyword>
<protein>
    <submittedName>
        <fullName evidence="1">Uncharacterized protein</fullName>
    </submittedName>
</protein>
<sequence length="355" mass="38272">MKEQSSLTSLCKDCTTEESAKRGARKVGPCTLGARPLYSSTSNSVRSPGRIGLCWNSRRQYAFPGCSDCTAGAENCEAKEEEPSSNLWADEAVDLSGSARAAQECRPIAWAALWVASSPTSSSLMALRTALCFWNFKFRRLILSNRGFPREFQTPEHLPVVSTVVALIPSIAFLGPPTFPSVGAAMSATVVARRILPRPLRKISAMVRAALAASIVAIRTFTASIVTIRTLATAGNCRTMVVAPVPFDAVVATVVRNVFNGSAAKQVSTSSIAADASVKIIFTKGLFDEASPTHTRTGLIEQTHTVHMISRGLFCNFSANGDRRQSLGDCYHSKTISKTLREIVSHRRETEVDLG</sequence>
<reference evidence="1 2" key="1">
    <citation type="submission" date="2020-02" db="EMBL/GenBank/DDBJ databases">
        <authorList>
            <person name="Ferguson B K."/>
        </authorList>
    </citation>
    <scope>NUCLEOTIDE SEQUENCE [LARGE SCALE GENOMIC DNA]</scope>
</reference>
<gene>
    <name evidence="1" type="ORF">NTEN_LOCUS18132</name>
</gene>